<dbReference type="Proteomes" id="UP001187415">
    <property type="component" value="Unassembled WGS sequence"/>
</dbReference>
<feature type="coiled-coil region" evidence="1">
    <location>
        <begin position="34"/>
        <end position="71"/>
    </location>
</feature>
<sequence>MQSDLQKELNVVFDENTKLTTLLHGKVPKNLVDNVELERKVANLNKELSASREAEEALRNQLEELASFQNLPEKVDNLIKQVCELKQELGAVQTQRDNLVTPTLNVRRRLSSSEPPCRCPRMRLWQSKQTSALVLL</sequence>
<evidence type="ECO:0000256" key="1">
    <source>
        <dbReference type="SAM" id="Coils"/>
    </source>
</evidence>
<evidence type="ECO:0000313" key="2">
    <source>
        <dbReference type="EMBL" id="KAK2814265.1"/>
    </source>
</evidence>
<keyword evidence="3" id="KW-1185">Reference proteome</keyword>
<dbReference type="EMBL" id="JAUPFM010000070">
    <property type="protein sequence ID" value="KAK2814265.1"/>
    <property type="molecule type" value="Genomic_DNA"/>
</dbReference>
<proteinExistence type="predicted"/>
<gene>
    <name evidence="2" type="ORF">Q5P01_000650</name>
</gene>
<organism evidence="2 3">
    <name type="scientific">Channa striata</name>
    <name type="common">Snakehead murrel</name>
    <name type="synonym">Ophicephalus striatus</name>
    <dbReference type="NCBI Taxonomy" id="64152"/>
    <lineage>
        <taxon>Eukaryota</taxon>
        <taxon>Metazoa</taxon>
        <taxon>Chordata</taxon>
        <taxon>Craniata</taxon>
        <taxon>Vertebrata</taxon>
        <taxon>Euteleostomi</taxon>
        <taxon>Actinopterygii</taxon>
        <taxon>Neopterygii</taxon>
        <taxon>Teleostei</taxon>
        <taxon>Neoteleostei</taxon>
        <taxon>Acanthomorphata</taxon>
        <taxon>Anabantaria</taxon>
        <taxon>Anabantiformes</taxon>
        <taxon>Channoidei</taxon>
        <taxon>Channidae</taxon>
        <taxon>Channa</taxon>
    </lineage>
</organism>
<keyword evidence="1" id="KW-0175">Coiled coil</keyword>
<comment type="caution">
    <text evidence="2">The sequence shown here is derived from an EMBL/GenBank/DDBJ whole genome shotgun (WGS) entry which is preliminary data.</text>
</comment>
<name>A0AA88IYX8_CHASR</name>
<evidence type="ECO:0000313" key="3">
    <source>
        <dbReference type="Proteomes" id="UP001187415"/>
    </source>
</evidence>
<reference evidence="2" key="1">
    <citation type="submission" date="2023-07" db="EMBL/GenBank/DDBJ databases">
        <title>Chromosome-level Genome Assembly of Striped Snakehead (Channa striata).</title>
        <authorList>
            <person name="Liu H."/>
        </authorList>
    </citation>
    <scope>NUCLEOTIDE SEQUENCE</scope>
    <source>
        <strain evidence="2">Gz</strain>
        <tissue evidence="2">Muscle</tissue>
    </source>
</reference>
<protein>
    <submittedName>
        <fullName evidence="2">Uncharacterized protein</fullName>
    </submittedName>
</protein>
<accession>A0AA88IYX8</accession>
<dbReference type="AlphaFoldDB" id="A0AA88IYX8"/>